<dbReference type="PANTHER" id="PTHR42836:SF1">
    <property type="entry name" value="7-CARBOXY-7-DEAZAGUANINE SYNTHASE"/>
    <property type="match status" value="1"/>
</dbReference>
<evidence type="ECO:0000256" key="3">
    <source>
        <dbReference type="ARBA" id="ARBA00022723"/>
    </source>
</evidence>
<keyword evidence="6" id="KW-0411">Iron-sulfur</keyword>
<evidence type="ECO:0000256" key="6">
    <source>
        <dbReference type="ARBA" id="ARBA00023014"/>
    </source>
</evidence>
<keyword evidence="3" id="KW-0479">Metal-binding</keyword>
<feature type="domain" description="Radical SAM core" evidence="8">
    <location>
        <begin position="13"/>
        <end position="176"/>
    </location>
</feature>
<dbReference type="InterPro" id="IPR024924">
    <property type="entry name" value="7-CO-7-deazaguanine_synth-like"/>
</dbReference>
<reference evidence="9" key="2">
    <citation type="journal article" date="2014" name="ISME J.">
        <title>Microbial stratification in low pH oxic and suboxic macroscopic growths along an acid mine drainage.</title>
        <authorList>
            <person name="Mendez-Garcia C."/>
            <person name="Mesa V."/>
            <person name="Sprenger R.R."/>
            <person name="Richter M."/>
            <person name="Diez M.S."/>
            <person name="Solano J."/>
            <person name="Bargiela R."/>
            <person name="Golyshina O.V."/>
            <person name="Manteca A."/>
            <person name="Ramos J.L."/>
            <person name="Gallego J.R."/>
            <person name="Llorente I."/>
            <person name="Martins Dos Santos V.A."/>
            <person name="Jensen O.N."/>
            <person name="Pelaez A.I."/>
            <person name="Sanchez J."/>
            <person name="Ferrer M."/>
        </authorList>
    </citation>
    <scope>NUCLEOTIDE SEQUENCE</scope>
</reference>
<dbReference type="Gene3D" id="3.20.20.70">
    <property type="entry name" value="Aldolase class I"/>
    <property type="match status" value="1"/>
</dbReference>
<evidence type="ECO:0000256" key="7">
    <source>
        <dbReference type="ARBA" id="ARBA00023239"/>
    </source>
</evidence>
<evidence type="ECO:0000256" key="1">
    <source>
        <dbReference type="ARBA" id="ARBA00022485"/>
    </source>
</evidence>
<evidence type="ECO:0000256" key="5">
    <source>
        <dbReference type="ARBA" id="ARBA00023004"/>
    </source>
</evidence>
<dbReference type="PIRSF" id="PIRSF000370">
    <property type="entry name" value="QueE"/>
    <property type="match status" value="1"/>
</dbReference>
<keyword evidence="5" id="KW-0408">Iron</keyword>
<evidence type="ECO:0000256" key="4">
    <source>
        <dbReference type="ARBA" id="ARBA00022842"/>
    </source>
</evidence>
<protein>
    <submittedName>
        <fullName evidence="9">Radical SAM domain-containing protein</fullName>
    </submittedName>
</protein>
<dbReference type="GO" id="GO:0046872">
    <property type="term" value="F:metal ion binding"/>
    <property type="evidence" value="ECO:0007669"/>
    <property type="project" value="UniProtKB-KW"/>
</dbReference>
<sequence length="176" mass="19913">ITETFKSLQGEGPFIGIPMFFVRTNRCNLRCAWCDSTYTFYGGHEVSVDDLLEQVNTSGADWVCFTGGEPLLQREAVDFVRKLSESGTKVLIETSGSLPIKEYTAIKNTFIDMDIKTPSSKEESSLYQDNLYVLRKQDYVKFVISDEVDYDYAKRIIPGLPRSLQIVMQPALGEEP</sequence>
<comment type="caution">
    <text evidence="9">The sequence shown here is derived from an EMBL/GenBank/DDBJ whole genome shotgun (WGS) entry which is preliminary data.</text>
</comment>
<gene>
    <name evidence="9" type="ORF">B2A_15895</name>
</gene>
<dbReference type="CDD" id="cd01335">
    <property type="entry name" value="Radical_SAM"/>
    <property type="match status" value="1"/>
</dbReference>
<accession>T0Z7Y3</accession>
<feature type="non-terminal residue" evidence="9">
    <location>
        <position position="1"/>
    </location>
</feature>
<name>T0Z7Y3_9ZZZZ</name>
<dbReference type="Pfam" id="PF04055">
    <property type="entry name" value="Radical_SAM"/>
    <property type="match status" value="1"/>
</dbReference>
<proteinExistence type="inferred from homology"/>
<keyword evidence="7" id="KW-0456">Lyase</keyword>
<dbReference type="AlphaFoldDB" id="T0Z7Y3"/>
<keyword evidence="1" id="KW-0004">4Fe-4S</keyword>
<dbReference type="EMBL" id="AUZZ01011551">
    <property type="protein sequence ID" value="EQD25890.1"/>
    <property type="molecule type" value="Genomic_DNA"/>
</dbReference>
<dbReference type="GO" id="GO:0016829">
    <property type="term" value="F:lyase activity"/>
    <property type="evidence" value="ECO:0007669"/>
    <property type="project" value="UniProtKB-KW"/>
</dbReference>
<dbReference type="SFLD" id="SFLDS00029">
    <property type="entry name" value="Radical_SAM"/>
    <property type="match status" value="1"/>
</dbReference>
<organism evidence="9">
    <name type="scientific">mine drainage metagenome</name>
    <dbReference type="NCBI Taxonomy" id="410659"/>
    <lineage>
        <taxon>unclassified sequences</taxon>
        <taxon>metagenomes</taxon>
        <taxon>ecological metagenomes</taxon>
    </lineage>
</organism>
<dbReference type="InterPro" id="IPR007197">
    <property type="entry name" value="rSAM"/>
</dbReference>
<dbReference type="SUPFAM" id="SSF102114">
    <property type="entry name" value="Radical SAM enzymes"/>
    <property type="match status" value="1"/>
</dbReference>
<dbReference type="InterPro" id="IPR058240">
    <property type="entry name" value="rSAM_sf"/>
</dbReference>
<dbReference type="GO" id="GO:0051539">
    <property type="term" value="F:4 iron, 4 sulfur cluster binding"/>
    <property type="evidence" value="ECO:0007669"/>
    <property type="project" value="UniProtKB-KW"/>
</dbReference>
<reference evidence="9" key="1">
    <citation type="submission" date="2013-08" db="EMBL/GenBank/DDBJ databases">
        <authorList>
            <person name="Mendez C."/>
            <person name="Richter M."/>
            <person name="Ferrer M."/>
            <person name="Sanchez J."/>
        </authorList>
    </citation>
    <scope>NUCLEOTIDE SEQUENCE</scope>
</reference>
<dbReference type="HAMAP" id="MF_00917">
    <property type="entry name" value="QueE"/>
    <property type="match status" value="1"/>
</dbReference>
<dbReference type="PANTHER" id="PTHR42836">
    <property type="entry name" value="7-CARBOXY-7-DEAZAGUANINE SYNTHASE"/>
    <property type="match status" value="1"/>
</dbReference>
<evidence type="ECO:0000313" key="9">
    <source>
        <dbReference type="EMBL" id="EQD25890.1"/>
    </source>
</evidence>
<evidence type="ECO:0000256" key="2">
    <source>
        <dbReference type="ARBA" id="ARBA00022691"/>
    </source>
</evidence>
<keyword evidence="4" id="KW-0460">Magnesium</keyword>
<dbReference type="InterPro" id="IPR013785">
    <property type="entry name" value="Aldolase_TIM"/>
</dbReference>
<evidence type="ECO:0000259" key="8">
    <source>
        <dbReference type="PROSITE" id="PS51918"/>
    </source>
</evidence>
<keyword evidence="2" id="KW-0949">S-adenosyl-L-methionine</keyword>
<dbReference type="PROSITE" id="PS51918">
    <property type="entry name" value="RADICAL_SAM"/>
    <property type="match status" value="1"/>
</dbReference>